<evidence type="ECO:0000256" key="4">
    <source>
        <dbReference type="SAM" id="SignalP"/>
    </source>
</evidence>
<reference evidence="6" key="1">
    <citation type="submission" date="2025-08" db="UniProtKB">
        <authorList>
            <consortium name="RefSeq"/>
        </authorList>
    </citation>
    <scope>IDENTIFICATION</scope>
    <source>
        <tissue evidence="6">Silk gland</tissue>
    </source>
</reference>
<dbReference type="PRINTS" id="PR00947">
    <property type="entry name" value="CUTICLE"/>
</dbReference>
<dbReference type="Proteomes" id="UP000504629">
    <property type="component" value="Unplaced"/>
</dbReference>
<gene>
    <name evidence="6" type="primary">LOC114243062</name>
</gene>
<feature type="signal peptide" evidence="4">
    <location>
        <begin position="1"/>
        <end position="25"/>
    </location>
</feature>
<accession>A0A6J2JLQ8</accession>
<dbReference type="GeneID" id="114243062"/>
<evidence type="ECO:0000256" key="1">
    <source>
        <dbReference type="ARBA" id="ARBA00022460"/>
    </source>
</evidence>
<dbReference type="AlphaFoldDB" id="A0A6J2JLQ8"/>
<dbReference type="PROSITE" id="PS51155">
    <property type="entry name" value="CHIT_BIND_RR_2"/>
    <property type="match status" value="1"/>
</dbReference>
<dbReference type="GO" id="GO:0042302">
    <property type="term" value="F:structural constituent of cuticle"/>
    <property type="evidence" value="ECO:0007669"/>
    <property type="project" value="UniProtKB-UniRule"/>
</dbReference>
<name>A0A6J2JLQ8_BOMMA</name>
<dbReference type="InterPro" id="IPR000618">
    <property type="entry name" value="Insect_cuticle"/>
</dbReference>
<dbReference type="GO" id="GO:0031012">
    <property type="term" value="C:extracellular matrix"/>
    <property type="evidence" value="ECO:0007669"/>
    <property type="project" value="TreeGrafter"/>
</dbReference>
<evidence type="ECO:0000313" key="5">
    <source>
        <dbReference type="Proteomes" id="UP000504629"/>
    </source>
</evidence>
<dbReference type="OrthoDB" id="6427684at2759"/>
<feature type="chain" id="PRO_5026875550" evidence="4">
    <location>
        <begin position="26"/>
        <end position="200"/>
    </location>
</feature>
<dbReference type="PANTHER" id="PTHR12236">
    <property type="entry name" value="STRUCTURAL CONTITUENT OF CUTICLE"/>
    <property type="match status" value="1"/>
</dbReference>
<keyword evidence="1 3" id="KW-0193">Cuticle</keyword>
<organism evidence="5 6">
    <name type="scientific">Bombyx mandarina</name>
    <name type="common">Wild silk moth</name>
    <name type="synonym">Wild silkworm</name>
    <dbReference type="NCBI Taxonomy" id="7092"/>
    <lineage>
        <taxon>Eukaryota</taxon>
        <taxon>Metazoa</taxon>
        <taxon>Ecdysozoa</taxon>
        <taxon>Arthropoda</taxon>
        <taxon>Hexapoda</taxon>
        <taxon>Insecta</taxon>
        <taxon>Pterygota</taxon>
        <taxon>Neoptera</taxon>
        <taxon>Endopterygota</taxon>
        <taxon>Lepidoptera</taxon>
        <taxon>Glossata</taxon>
        <taxon>Ditrysia</taxon>
        <taxon>Bombycoidea</taxon>
        <taxon>Bombycidae</taxon>
        <taxon>Bombycinae</taxon>
        <taxon>Bombyx</taxon>
    </lineage>
</organism>
<evidence type="ECO:0000256" key="2">
    <source>
        <dbReference type="ARBA" id="ARBA00022729"/>
    </source>
</evidence>
<dbReference type="Pfam" id="PF00379">
    <property type="entry name" value="Chitin_bind_4"/>
    <property type="match status" value="1"/>
</dbReference>
<proteinExistence type="predicted"/>
<keyword evidence="5" id="KW-1185">Reference proteome</keyword>
<dbReference type="PROSITE" id="PS00233">
    <property type="entry name" value="CHIT_BIND_RR_1"/>
    <property type="match status" value="1"/>
</dbReference>
<evidence type="ECO:0000256" key="3">
    <source>
        <dbReference type="PROSITE-ProRule" id="PRU00497"/>
    </source>
</evidence>
<keyword evidence="2 4" id="KW-0732">Signal</keyword>
<sequence>MSSFKRILKILQLTLIIAALALVSARPQDGHGHGHAVSSQSIVLHTSHGHEHHGHTPAHHQILTTQHFEHGGHYDLGHHEVQHHGYAQVHHQPIHHGLQQVQYHGHQDDHHHGHEEHHVDYHAHPKYAFEYKVEDPHTGDNKYQHETRDGDVVKGVYSLHEADGTIRTVKYAADKHSGFNAEVHREGHAKHVVPEHQHGH</sequence>
<dbReference type="GO" id="GO:0005615">
    <property type="term" value="C:extracellular space"/>
    <property type="evidence" value="ECO:0007669"/>
    <property type="project" value="TreeGrafter"/>
</dbReference>
<dbReference type="InterPro" id="IPR051217">
    <property type="entry name" value="Insect_Cuticle_Struc_Prot"/>
</dbReference>
<evidence type="ECO:0000313" key="6">
    <source>
        <dbReference type="RefSeq" id="XP_028030228.1"/>
    </source>
</evidence>
<dbReference type="PANTHER" id="PTHR12236:SF14">
    <property type="entry name" value="CUTICULAR PROTEIN 66CB"/>
    <property type="match status" value="1"/>
</dbReference>
<protein>
    <submittedName>
        <fullName evidence="6">Histidine-rich glycoprotein-like</fullName>
    </submittedName>
</protein>
<dbReference type="KEGG" id="bman:114243062"/>
<dbReference type="InterPro" id="IPR031311">
    <property type="entry name" value="CHIT_BIND_RR_consensus"/>
</dbReference>
<dbReference type="RefSeq" id="XP_028030228.1">
    <property type="nucleotide sequence ID" value="XM_028174427.1"/>
</dbReference>